<dbReference type="GO" id="GO:0140662">
    <property type="term" value="F:ATP-dependent protein folding chaperone"/>
    <property type="evidence" value="ECO:0007669"/>
    <property type="project" value="InterPro"/>
</dbReference>
<dbReference type="Gene3D" id="2.60.34.10">
    <property type="entry name" value="Substrate Binding Domain Of DNAk, Chain A, domain 1"/>
    <property type="match status" value="1"/>
</dbReference>
<protein>
    <submittedName>
        <fullName evidence="4">Unnamed protein product</fullName>
    </submittedName>
</protein>
<keyword evidence="2" id="KW-0067">ATP-binding</keyword>
<dbReference type="PANTHER" id="PTHR19375">
    <property type="entry name" value="HEAT SHOCK PROTEIN 70KDA"/>
    <property type="match status" value="1"/>
</dbReference>
<dbReference type="OrthoDB" id="3260447at2759"/>
<name>A0A9W6U2X5_9STRA</name>
<evidence type="ECO:0000313" key="5">
    <source>
        <dbReference type="Proteomes" id="UP001165083"/>
    </source>
</evidence>
<dbReference type="SUPFAM" id="SSF100920">
    <property type="entry name" value="Heat shock protein 70kD (HSP70), peptide-binding domain"/>
    <property type="match status" value="1"/>
</dbReference>
<gene>
    <name evidence="4" type="ORF">Plil01_001162400</name>
</gene>
<dbReference type="AlphaFoldDB" id="A0A9W6U2X5"/>
<accession>A0A9W6U2X5</accession>
<comment type="caution">
    <text evidence="4">The sequence shown here is derived from an EMBL/GenBank/DDBJ whole genome shotgun (WGS) entry which is preliminary data.</text>
</comment>
<dbReference type="InterPro" id="IPR029047">
    <property type="entry name" value="HSP70_peptide-bd_sf"/>
</dbReference>
<reference evidence="4" key="1">
    <citation type="submission" date="2023-04" db="EMBL/GenBank/DDBJ databases">
        <title>Phytophthora lilii NBRC 32176.</title>
        <authorList>
            <person name="Ichikawa N."/>
            <person name="Sato H."/>
            <person name="Tonouchi N."/>
        </authorList>
    </citation>
    <scope>NUCLEOTIDE SEQUENCE</scope>
    <source>
        <strain evidence="4">NBRC 32176</strain>
    </source>
</reference>
<keyword evidence="5" id="KW-1185">Reference proteome</keyword>
<dbReference type="Proteomes" id="UP001165083">
    <property type="component" value="Unassembled WGS sequence"/>
</dbReference>
<evidence type="ECO:0000256" key="3">
    <source>
        <dbReference type="SAM" id="MobiDB-lite"/>
    </source>
</evidence>
<dbReference type="EMBL" id="BSXW01000674">
    <property type="protein sequence ID" value="GMF27729.1"/>
    <property type="molecule type" value="Genomic_DNA"/>
</dbReference>
<feature type="region of interest" description="Disordered" evidence="3">
    <location>
        <begin position="1"/>
        <end position="27"/>
    </location>
</feature>
<keyword evidence="1" id="KW-0547">Nucleotide-binding</keyword>
<proteinExistence type="predicted"/>
<sequence>MQIQVFEGESNKMSENQLPGKVDMDGLPLKPRGACEVTITVDVDANGTMNLIVTEISTGKTKTLLLDSDSLAQTEIERFRKRKVVYALDDKMQSN</sequence>
<organism evidence="4 5">
    <name type="scientific">Phytophthora lilii</name>
    <dbReference type="NCBI Taxonomy" id="2077276"/>
    <lineage>
        <taxon>Eukaryota</taxon>
        <taxon>Sar</taxon>
        <taxon>Stramenopiles</taxon>
        <taxon>Oomycota</taxon>
        <taxon>Peronosporomycetes</taxon>
        <taxon>Peronosporales</taxon>
        <taxon>Peronosporaceae</taxon>
        <taxon>Phytophthora</taxon>
    </lineage>
</organism>
<dbReference type="GO" id="GO:0005524">
    <property type="term" value="F:ATP binding"/>
    <property type="evidence" value="ECO:0007669"/>
    <property type="project" value="UniProtKB-KW"/>
</dbReference>
<dbReference type="Pfam" id="PF00012">
    <property type="entry name" value="HSP70"/>
    <property type="match status" value="1"/>
</dbReference>
<evidence type="ECO:0000313" key="4">
    <source>
        <dbReference type="EMBL" id="GMF27729.1"/>
    </source>
</evidence>
<dbReference type="InterPro" id="IPR013126">
    <property type="entry name" value="Hsp_70_fam"/>
</dbReference>
<evidence type="ECO:0000256" key="2">
    <source>
        <dbReference type="ARBA" id="ARBA00022840"/>
    </source>
</evidence>
<evidence type="ECO:0000256" key="1">
    <source>
        <dbReference type="ARBA" id="ARBA00022741"/>
    </source>
</evidence>